<dbReference type="PANTHER" id="PTHR31845">
    <property type="entry name" value="FINGER DOMAIN PROTEIN, PUTATIVE-RELATED"/>
    <property type="match status" value="1"/>
</dbReference>
<accession>A0A165VFJ8</accession>
<evidence type="ECO:0000256" key="3">
    <source>
        <dbReference type="ARBA" id="ARBA00023125"/>
    </source>
</evidence>
<evidence type="ECO:0000259" key="7">
    <source>
        <dbReference type="SMART" id="SM00906"/>
    </source>
</evidence>
<keyword evidence="4" id="KW-0804">Transcription</keyword>
<keyword evidence="2" id="KW-0805">Transcription regulation</keyword>
<organism evidence="8 9">
    <name type="scientific">Neolentinus lepideus HHB14362 ss-1</name>
    <dbReference type="NCBI Taxonomy" id="1314782"/>
    <lineage>
        <taxon>Eukaryota</taxon>
        <taxon>Fungi</taxon>
        <taxon>Dikarya</taxon>
        <taxon>Basidiomycota</taxon>
        <taxon>Agaricomycotina</taxon>
        <taxon>Agaricomycetes</taxon>
        <taxon>Gloeophyllales</taxon>
        <taxon>Gloeophyllaceae</taxon>
        <taxon>Neolentinus</taxon>
    </lineage>
</organism>
<protein>
    <recommendedName>
        <fullName evidence="7">Xylanolytic transcriptional activator regulatory domain-containing protein</fullName>
    </recommendedName>
</protein>
<reference evidence="8 9" key="1">
    <citation type="journal article" date="2016" name="Mol. Biol. Evol.">
        <title>Comparative Genomics of Early-Diverging Mushroom-Forming Fungi Provides Insights into the Origins of Lignocellulose Decay Capabilities.</title>
        <authorList>
            <person name="Nagy L.G."/>
            <person name="Riley R."/>
            <person name="Tritt A."/>
            <person name="Adam C."/>
            <person name="Daum C."/>
            <person name="Floudas D."/>
            <person name="Sun H."/>
            <person name="Yadav J.S."/>
            <person name="Pangilinan J."/>
            <person name="Larsson K.H."/>
            <person name="Matsuura K."/>
            <person name="Barry K."/>
            <person name="Labutti K."/>
            <person name="Kuo R."/>
            <person name="Ohm R.A."/>
            <person name="Bhattacharya S.S."/>
            <person name="Shirouzu T."/>
            <person name="Yoshinaga Y."/>
            <person name="Martin F.M."/>
            <person name="Grigoriev I.V."/>
            <person name="Hibbett D.S."/>
        </authorList>
    </citation>
    <scope>NUCLEOTIDE SEQUENCE [LARGE SCALE GENOMIC DNA]</scope>
    <source>
        <strain evidence="8 9">HHB14362 ss-1</strain>
    </source>
</reference>
<dbReference type="GO" id="GO:0000981">
    <property type="term" value="F:DNA-binding transcription factor activity, RNA polymerase II-specific"/>
    <property type="evidence" value="ECO:0007669"/>
    <property type="project" value="InterPro"/>
</dbReference>
<dbReference type="SMART" id="SM00906">
    <property type="entry name" value="Fungal_trans"/>
    <property type="match status" value="1"/>
</dbReference>
<feature type="compositionally biased region" description="Basic residues" evidence="6">
    <location>
        <begin position="677"/>
        <end position="687"/>
    </location>
</feature>
<dbReference type="InterPro" id="IPR036864">
    <property type="entry name" value="Zn2-C6_fun-type_DNA-bd_sf"/>
</dbReference>
<feature type="compositionally biased region" description="Polar residues" evidence="6">
    <location>
        <begin position="84"/>
        <end position="97"/>
    </location>
</feature>
<evidence type="ECO:0000313" key="9">
    <source>
        <dbReference type="Proteomes" id="UP000076761"/>
    </source>
</evidence>
<evidence type="ECO:0000256" key="2">
    <source>
        <dbReference type="ARBA" id="ARBA00023015"/>
    </source>
</evidence>
<dbReference type="EMBL" id="KV425553">
    <property type="protein sequence ID" value="KZT29605.1"/>
    <property type="molecule type" value="Genomic_DNA"/>
</dbReference>
<evidence type="ECO:0000256" key="4">
    <source>
        <dbReference type="ARBA" id="ARBA00023163"/>
    </source>
</evidence>
<dbReference type="CDD" id="cd12148">
    <property type="entry name" value="fungal_TF_MHR"/>
    <property type="match status" value="1"/>
</dbReference>
<dbReference type="GO" id="GO:0000976">
    <property type="term" value="F:transcription cis-regulatory region binding"/>
    <property type="evidence" value="ECO:0007669"/>
    <property type="project" value="TreeGrafter"/>
</dbReference>
<sequence>MPGADTCRRCANAGTECSVPGRKKRRPPPKREHLIKQIQDQAAQIQRLIEQLETSNRRHLQQGPTSPDLPGAGISPGSPPYRSPTFTITSDSDQSVQEAGPDVQEWINKARQSIVNFDGLIGLGGAGLVRGLLVDGELEEGEDEDPRDDEDEEGYSIVDDLTAEGVSPPQEKLATMPPEAAPFGLMAKLSLDTKRVKGKKKAGDDLLSSPDEQEASPDDEGPEKEGTNLGLANKDFFRPTPPDPNRVLADKQISSIPVILTKGIVSPEEVEKLFSIYFDYMNLSVSLLDPALYTAQKTCIRSPFLFTVICAIASRYYPERPDLYPAAMECVREAAGSALTKGQKNVEMVQAFILMSLYPVPARKWDDDRSWIYLGLAIRIATDLNLHYPTTAKPKNELHSRELLNRTRAWLNCFNLDRSTSSQYGKAPIIRNTDFVACHSETWWQSSPYSMPGFDVHICGYNAELKTMANFVAQIYSNSEHPTGLDTHADFEAIATHADEQLKSLGEKWFACIEQQDLSDPQIRFRSGLLKLAYGYARLVALSYGFQNSFGKGHTEDNPFLIRCFRAASDVVTAMVDDVGQPAQRIYLRHGPEAQSVFVTFASSFLVKLLQPKFSSYLTREQRVEIRRLVQKVIDLLGSPEVSIDDRHGPKLYSRFLKGLLAASTAQVDQKADVKRSHSHRAQKHHASGSEHVVEPLYDTSQSSHPSPDSGYSLSPPPSNEAMSFNQFAPPSTGVDPFVSRPANINDQDALTMNWSELFQPTLPGDNDLVQTMQSLGQSNFFNDSGDPFSWMSYQNGTVQPQLQYSSHEGYLRHDM</sequence>
<feature type="compositionally biased region" description="Polar residues" evidence="6">
    <location>
        <begin position="721"/>
        <end position="730"/>
    </location>
</feature>
<name>A0A165VFJ8_9AGAM</name>
<evidence type="ECO:0000313" key="8">
    <source>
        <dbReference type="EMBL" id="KZT29605.1"/>
    </source>
</evidence>
<gene>
    <name evidence="8" type="ORF">NEOLEDRAFT_1127315</name>
</gene>
<proteinExistence type="predicted"/>
<keyword evidence="5" id="KW-0539">Nucleus</keyword>
<dbReference type="PANTHER" id="PTHR31845:SF19">
    <property type="entry name" value="TRANSCRIPTION FACTOR DOMAIN-CONTAINING PROTEIN"/>
    <property type="match status" value="1"/>
</dbReference>
<keyword evidence="9" id="KW-1185">Reference proteome</keyword>
<keyword evidence="3" id="KW-0238">DNA-binding</keyword>
<feature type="compositionally biased region" description="Polar residues" evidence="6">
    <location>
        <begin position="699"/>
        <end position="713"/>
    </location>
</feature>
<comment type="subcellular location">
    <subcellularLocation>
        <location evidence="1">Nucleus</location>
    </subcellularLocation>
</comment>
<feature type="region of interest" description="Disordered" evidence="6">
    <location>
        <begin position="200"/>
        <end position="241"/>
    </location>
</feature>
<dbReference type="Gene3D" id="4.10.240.10">
    <property type="entry name" value="Zn(2)-C6 fungal-type DNA-binding domain"/>
    <property type="match status" value="1"/>
</dbReference>
<dbReference type="GO" id="GO:0008270">
    <property type="term" value="F:zinc ion binding"/>
    <property type="evidence" value="ECO:0007669"/>
    <property type="project" value="InterPro"/>
</dbReference>
<dbReference type="InterPro" id="IPR051089">
    <property type="entry name" value="prtT"/>
</dbReference>
<dbReference type="InterPro" id="IPR007219">
    <property type="entry name" value="XnlR_reg_dom"/>
</dbReference>
<evidence type="ECO:0000256" key="5">
    <source>
        <dbReference type="ARBA" id="ARBA00023242"/>
    </source>
</evidence>
<evidence type="ECO:0000256" key="6">
    <source>
        <dbReference type="SAM" id="MobiDB-lite"/>
    </source>
</evidence>
<feature type="region of interest" description="Disordered" evidence="6">
    <location>
        <begin position="52"/>
        <end position="101"/>
    </location>
</feature>
<dbReference type="GO" id="GO:0005634">
    <property type="term" value="C:nucleus"/>
    <property type="evidence" value="ECO:0007669"/>
    <property type="project" value="UniProtKB-SubCell"/>
</dbReference>
<dbReference type="Pfam" id="PF04082">
    <property type="entry name" value="Fungal_trans"/>
    <property type="match status" value="1"/>
</dbReference>
<feature type="region of interest" description="Disordered" evidence="6">
    <location>
        <begin position="1"/>
        <end position="34"/>
    </location>
</feature>
<dbReference type="GO" id="GO:0006351">
    <property type="term" value="P:DNA-templated transcription"/>
    <property type="evidence" value="ECO:0007669"/>
    <property type="project" value="InterPro"/>
</dbReference>
<feature type="compositionally biased region" description="Acidic residues" evidence="6">
    <location>
        <begin position="211"/>
        <end position="222"/>
    </location>
</feature>
<evidence type="ECO:0000256" key="1">
    <source>
        <dbReference type="ARBA" id="ARBA00004123"/>
    </source>
</evidence>
<feature type="region of interest" description="Disordered" evidence="6">
    <location>
        <begin position="671"/>
        <end position="740"/>
    </location>
</feature>
<dbReference type="STRING" id="1314782.A0A165VFJ8"/>
<dbReference type="InParanoid" id="A0A165VFJ8"/>
<feature type="domain" description="Xylanolytic transcriptional activator regulatory" evidence="7">
    <location>
        <begin position="370"/>
        <end position="446"/>
    </location>
</feature>
<dbReference type="AlphaFoldDB" id="A0A165VFJ8"/>
<dbReference type="OrthoDB" id="39175at2759"/>
<dbReference type="Proteomes" id="UP000076761">
    <property type="component" value="Unassembled WGS sequence"/>
</dbReference>